<comment type="subcellular location">
    <subcellularLocation>
        <location evidence="15">Cell membrane</location>
        <topology evidence="15">Single-pass membrane protein</topology>
    </subcellularLocation>
    <subcellularLocation>
        <location evidence="14">Endomembrane system</location>
        <topology evidence="14">Single-pass membrane protein</topology>
    </subcellularLocation>
</comment>
<accession>A0A364Y8D8</accession>
<dbReference type="RefSeq" id="WP_112745566.1">
    <property type="nucleotide sequence ID" value="NZ_QMFY01000001.1"/>
</dbReference>
<keyword evidence="5 15" id="KW-0812">Transmembrane</keyword>
<dbReference type="GO" id="GO:0012505">
    <property type="term" value="C:endomembrane system"/>
    <property type="evidence" value="ECO:0007669"/>
    <property type="project" value="UniProtKB-SubCell"/>
</dbReference>
<dbReference type="PANTHER" id="PTHR33445">
    <property type="entry name" value="ATP SYNTHASE SUBUNIT B', CHLOROPLASTIC"/>
    <property type="match status" value="1"/>
</dbReference>
<keyword evidence="2 15" id="KW-0813">Transport</keyword>
<evidence type="ECO:0000256" key="12">
    <source>
        <dbReference type="ARBA" id="ARBA00025614"/>
    </source>
</evidence>
<keyword evidence="6 15" id="KW-0375">Hydrogen ion transport</keyword>
<feature type="transmembrane region" description="Helical" evidence="15">
    <location>
        <begin position="12"/>
        <end position="30"/>
    </location>
</feature>
<keyword evidence="18" id="KW-0378">Hydrolase</keyword>
<keyword evidence="19" id="KW-1185">Reference proteome</keyword>
<protein>
    <recommendedName>
        <fullName evidence="15">ATP synthase subunit b</fullName>
    </recommendedName>
    <alternativeName>
        <fullName evidence="15">ATP synthase F(0) sector subunit b</fullName>
    </alternativeName>
    <alternativeName>
        <fullName evidence="15">ATPase subunit I</fullName>
    </alternativeName>
    <alternativeName>
        <fullName evidence="15">F-type ATPase subunit b</fullName>
        <shortName evidence="15">F-ATPase subunit b</shortName>
    </alternativeName>
</protein>
<dbReference type="InterPro" id="IPR028987">
    <property type="entry name" value="ATP_synth_B-like_membr_sf"/>
</dbReference>
<dbReference type="GO" id="GO:0045259">
    <property type="term" value="C:proton-transporting ATP synthase complex"/>
    <property type="evidence" value="ECO:0007669"/>
    <property type="project" value="UniProtKB-KW"/>
</dbReference>
<keyword evidence="8 15" id="KW-0406">Ion transport</keyword>
<evidence type="ECO:0000256" key="11">
    <source>
        <dbReference type="ARBA" id="ARBA00025198"/>
    </source>
</evidence>
<evidence type="ECO:0000256" key="8">
    <source>
        <dbReference type="ARBA" id="ARBA00023065"/>
    </source>
</evidence>
<evidence type="ECO:0000256" key="6">
    <source>
        <dbReference type="ARBA" id="ARBA00022781"/>
    </source>
</evidence>
<evidence type="ECO:0000256" key="13">
    <source>
        <dbReference type="ARBA" id="ARBA00026054"/>
    </source>
</evidence>
<dbReference type="EMBL" id="QMFY01000001">
    <property type="protein sequence ID" value="RAW03351.1"/>
    <property type="molecule type" value="Genomic_DNA"/>
</dbReference>
<evidence type="ECO:0000313" key="19">
    <source>
        <dbReference type="Proteomes" id="UP000251889"/>
    </source>
</evidence>
<evidence type="ECO:0000256" key="5">
    <source>
        <dbReference type="ARBA" id="ARBA00022692"/>
    </source>
</evidence>
<dbReference type="Pfam" id="PF00430">
    <property type="entry name" value="ATP-synt_B"/>
    <property type="match status" value="1"/>
</dbReference>
<reference evidence="18 19" key="1">
    <citation type="submission" date="2018-06" db="EMBL/GenBank/DDBJ databases">
        <title>Chryseolinea flavus sp. nov., a member of the phylum Bacteroidetes isolated from soil.</title>
        <authorList>
            <person name="Li Y."/>
            <person name="Wang J."/>
        </authorList>
    </citation>
    <scope>NUCLEOTIDE SEQUENCE [LARGE SCALE GENOMIC DNA]</scope>
    <source>
        <strain evidence="18 19">SDU1-6</strain>
    </source>
</reference>
<dbReference type="HAMAP" id="MF_01398">
    <property type="entry name" value="ATP_synth_b_bprime"/>
    <property type="match status" value="1"/>
</dbReference>
<comment type="subunit">
    <text evidence="13">F-type ATPases have 2 components, F(1) - the catalytic core - and F(0) - the membrane proton channel. F(1) has five subunits: alpha(3), beta(3), gamma(1), delta(1), epsilon(1). F(0) has four main subunits: a(1), b(2) and c(10-14). The alpha and beta chains form an alternating ring which encloses part of the gamma chain. F(1) is attached to F(0) by a central stalk formed by the gamma and epsilon chains, while a peripheral stalk is formed by the delta and b chains.</text>
</comment>
<organism evidence="18 19">
    <name type="scientific">Pseudochryseolinea flava</name>
    <dbReference type="NCBI Taxonomy" id="2059302"/>
    <lineage>
        <taxon>Bacteria</taxon>
        <taxon>Pseudomonadati</taxon>
        <taxon>Bacteroidota</taxon>
        <taxon>Cytophagia</taxon>
        <taxon>Cytophagales</taxon>
        <taxon>Fulvivirgaceae</taxon>
        <taxon>Pseudochryseolinea</taxon>
    </lineage>
</organism>
<comment type="function">
    <text evidence="12">Component of the F(0) channel, it forms part of the peripheral stalk, linking F(1) to F(0). The b'-subunit is a diverged and duplicated form of b found in plants and photosynthetic bacteria.</text>
</comment>
<comment type="function">
    <text evidence="11 15">F(1)F(0) ATP synthase produces ATP from ADP in the presence of a proton or sodium gradient. F-type ATPases consist of two structural domains, F(1) containing the extramembraneous catalytic core and F(0) containing the membrane proton channel, linked together by a central stalk and a peripheral stalk. During catalysis, ATP synthesis in the catalytic domain of F(1) is coupled via a rotary mechanism of the central stalk subunits to proton translocation.</text>
</comment>
<evidence type="ECO:0000256" key="15">
    <source>
        <dbReference type="HAMAP-Rule" id="MF_01398"/>
    </source>
</evidence>
<keyword evidence="17" id="KW-0175">Coiled coil</keyword>
<evidence type="ECO:0000313" key="18">
    <source>
        <dbReference type="EMBL" id="RAW03351.1"/>
    </source>
</evidence>
<dbReference type="AlphaFoldDB" id="A0A364Y8D8"/>
<dbReference type="PANTHER" id="PTHR33445:SF1">
    <property type="entry name" value="ATP SYNTHASE SUBUNIT B"/>
    <property type="match status" value="1"/>
</dbReference>
<dbReference type="OrthoDB" id="9795289at2"/>
<keyword evidence="10 15" id="KW-0066">ATP synthesis</keyword>
<feature type="coiled-coil region" evidence="17">
    <location>
        <begin position="34"/>
        <end position="89"/>
    </location>
</feature>
<keyword evidence="9 15" id="KW-0472">Membrane</keyword>
<comment type="similarity">
    <text evidence="1 15 16">Belongs to the ATPase B chain family.</text>
</comment>
<evidence type="ECO:0000256" key="14">
    <source>
        <dbReference type="ARBA" id="ARBA00037847"/>
    </source>
</evidence>
<gene>
    <name evidence="15" type="primary">atpF</name>
    <name evidence="18" type="ORF">DQQ10_04505</name>
</gene>
<dbReference type="InterPro" id="IPR005864">
    <property type="entry name" value="ATP_synth_F0_bsu_bac"/>
</dbReference>
<keyword evidence="3 15" id="KW-1003">Cell membrane</keyword>
<evidence type="ECO:0000256" key="1">
    <source>
        <dbReference type="ARBA" id="ARBA00005513"/>
    </source>
</evidence>
<dbReference type="NCBIfam" id="NF011041">
    <property type="entry name" value="PRK14471.1"/>
    <property type="match status" value="1"/>
</dbReference>
<dbReference type="SUPFAM" id="SSF81573">
    <property type="entry name" value="F1F0 ATP synthase subunit B, membrane domain"/>
    <property type="match status" value="1"/>
</dbReference>
<evidence type="ECO:0000256" key="9">
    <source>
        <dbReference type="ARBA" id="ARBA00023136"/>
    </source>
</evidence>
<dbReference type="GO" id="GO:0016787">
    <property type="term" value="F:hydrolase activity"/>
    <property type="evidence" value="ECO:0007669"/>
    <property type="project" value="UniProtKB-KW"/>
</dbReference>
<evidence type="ECO:0000256" key="7">
    <source>
        <dbReference type="ARBA" id="ARBA00022989"/>
    </source>
</evidence>
<evidence type="ECO:0000256" key="2">
    <source>
        <dbReference type="ARBA" id="ARBA00022448"/>
    </source>
</evidence>
<evidence type="ECO:0000256" key="3">
    <source>
        <dbReference type="ARBA" id="ARBA00022475"/>
    </source>
</evidence>
<dbReference type="Proteomes" id="UP000251889">
    <property type="component" value="Unassembled WGS sequence"/>
</dbReference>
<dbReference type="GO" id="GO:0046933">
    <property type="term" value="F:proton-transporting ATP synthase activity, rotational mechanism"/>
    <property type="evidence" value="ECO:0007669"/>
    <property type="project" value="UniProtKB-UniRule"/>
</dbReference>
<dbReference type="GO" id="GO:0046961">
    <property type="term" value="F:proton-transporting ATPase activity, rotational mechanism"/>
    <property type="evidence" value="ECO:0007669"/>
    <property type="project" value="TreeGrafter"/>
</dbReference>
<comment type="caution">
    <text evidence="18">The sequence shown here is derived from an EMBL/GenBank/DDBJ whole genome shotgun (WGS) entry which is preliminary data.</text>
</comment>
<evidence type="ECO:0000256" key="17">
    <source>
        <dbReference type="SAM" id="Coils"/>
    </source>
</evidence>
<keyword evidence="7 15" id="KW-1133">Transmembrane helix</keyword>
<dbReference type="NCBIfam" id="TIGR01144">
    <property type="entry name" value="ATP_synt_b"/>
    <property type="match status" value="1"/>
</dbReference>
<evidence type="ECO:0000256" key="10">
    <source>
        <dbReference type="ARBA" id="ARBA00023310"/>
    </source>
</evidence>
<proteinExistence type="inferred from homology"/>
<dbReference type="CDD" id="cd06503">
    <property type="entry name" value="ATP-synt_Fo_b"/>
    <property type="match status" value="1"/>
</dbReference>
<comment type="subunit">
    <text evidence="15">F-type ATPases have 2 components, F(1) - the catalytic core - and F(0) - the membrane proton channel. F(1) has five subunits: alpha(3), beta(3), gamma(1), delta(1), epsilon(1). F(0) has three main subunits: a(1), b(2) and c(10-14). The alpha and beta chains form an alternating ring which encloses part of the gamma chain. F(1) is attached to F(0) by a central stalk formed by the gamma and epsilon chains, while a peripheral stalk is formed by the delta and b chains.</text>
</comment>
<evidence type="ECO:0000256" key="4">
    <source>
        <dbReference type="ARBA" id="ARBA00022547"/>
    </source>
</evidence>
<dbReference type="GO" id="GO:0005886">
    <property type="term" value="C:plasma membrane"/>
    <property type="evidence" value="ECO:0007669"/>
    <property type="project" value="UniProtKB-SubCell"/>
</dbReference>
<sequence>MEFLTPGSGLIFWQFVIFVGLFFLLKALAWKPILSSLKERENSIEEALSTAEKARAEMARLKSDNEKLLKEAREERDRILREAREVAARMKDEAQLDAKKAADKIVEDARAAINIEKQAALKEVKIQVATFSLQIAEKLLKKNLAGDKEQKELVENFIKDAKLN</sequence>
<dbReference type="InterPro" id="IPR050059">
    <property type="entry name" value="ATP_synthase_B_chain"/>
</dbReference>
<keyword evidence="4 15" id="KW-0138">CF(0)</keyword>
<evidence type="ECO:0000256" key="16">
    <source>
        <dbReference type="RuleBase" id="RU003848"/>
    </source>
</evidence>
<name>A0A364Y8D8_9BACT</name>
<dbReference type="InterPro" id="IPR002146">
    <property type="entry name" value="ATP_synth_b/b'su_bac/chlpt"/>
</dbReference>